<evidence type="ECO:0000313" key="3">
    <source>
        <dbReference type="EMBL" id="KAK4398551.1"/>
    </source>
</evidence>
<dbReference type="InterPro" id="IPR007657">
    <property type="entry name" value="Glycosyltransferase_61"/>
</dbReference>
<dbReference type="AlphaFoldDB" id="A0AAE1WSG5"/>
<keyword evidence="4" id="KW-1185">Reference proteome</keyword>
<protein>
    <submittedName>
        <fullName evidence="3">Xylan glycosyltransferase MUCI21</fullName>
    </submittedName>
</protein>
<sequence length="169" mass="19377">MEKNKRWPVLGPVTFLLVVIMLFADFFGRDIVPFDRWMQQFSRSQVDEEKPPQSPFARLVGGKRSSLPFDGRGRSEKARKPLDLLAMLLKTRSFVYQISEISTFSIISHQSGWHGANQPPVCQYNHEVPAVIFSSGISGNIFHEFNDILIPLFITTKHFQSRVLIILED</sequence>
<accession>A0AAE1WSG5</accession>
<feature type="region of interest" description="Disordered" evidence="1">
    <location>
        <begin position="45"/>
        <end position="74"/>
    </location>
</feature>
<evidence type="ECO:0000313" key="4">
    <source>
        <dbReference type="Proteomes" id="UP001289374"/>
    </source>
</evidence>
<dbReference type="Proteomes" id="UP001289374">
    <property type="component" value="Unassembled WGS sequence"/>
</dbReference>
<evidence type="ECO:0000256" key="1">
    <source>
        <dbReference type="SAM" id="MobiDB-lite"/>
    </source>
</evidence>
<comment type="caution">
    <text evidence="3">The sequence shown here is derived from an EMBL/GenBank/DDBJ whole genome shotgun (WGS) entry which is preliminary data.</text>
</comment>
<dbReference type="EMBL" id="JACGWL010000007">
    <property type="protein sequence ID" value="KAK4398551.1"/>
    <property type="molecule type" value="Genomic_DNA"/>
</dbReference>
<dbReference type="PANTHER" id="PTHR20961">
    <property type="entry name" value="GLYCOSYLTRANSFERASE"/>
    <property type="match status" value="1"/>
</dbReference>
<keyword evidence="2" id="KW-0812">Transmembrane</keyword>
<keyword evidence="2" id="KW-0472">Membrane</keyword>
<gene>
    <name evidence="3" type="ORF">Sango_1330600</name>
</gene>
<organism evidence="3 4">
    <name type="scientific">Sesamum angolense</name>
    <dbReference type="NCBI Taxonomy" id="2727404"/>
    <lineage>
        <taxon>Eukaryota</taxon>
        <taxon>Viridiplantae</taxon>
        <taxon>Streptophyta</taxon>
        <taxon>Embryophyta</taxon>
        <taxon>Tracheophyta</taxon>
        <taxon>Spermatophyta</taxon>
        <taxon>Magnoliopsida</taxon>
        <taxon>eudicotyledons</taxon>
        <taxon>Gunneridae</taxon>
        <taxon>Pentapetalae</taxon>
        <taxon>asterids</taxon>
        <taxon>lamiids</taxon>
        <taxon>Lamiales</taxon>
        <taxon>Pedaliaceae</taxon>
        <taxon>Sesamum</taxon>
    </lineage>
</organism>
<reference evidence="3" key="1">
    <citation type="submission" date="2020-06" db="EMBL/GenBank/DDBJ databases">
        <authorList>
            <person name="Li T."/>
            <person name="Hu X."/>
            <person name="Zhang T."/>
            <person name="Song X."/>
            <person name="Zhang H."/>
            <person name="Dai N."/>
            <person name="Sheng W."/>
            <person name="Hou X."/>
            <person name="Wei L."/>
        </authorList>
    </citation>
    <scope>NUCLEOTIDE SEQUENCE</scope>
    <source>
        <strain evidence="3">K16</strain>
        <tissue evidence="3">Leaf</tissue>
    </source>
</reference>
<feature type="transmembrane region" description="Helical" evidence="2">
    <location>
        <begin position="6"/>
        <end position="28"/>
    </location>
</feature>
<proteinExistence type="predicted"/>
<name>A0AAE1WSG5_9LAMI</name>
<dbReference type="GO" id="GO:0016757">
    <property type="term" value="F:glycosyltransferase activity"/>
    <property type="evidence" value="ECO:0007669"/>
    <property type="project" value="InterPro"/>
</dbReference>
<reference evidence="3" key="2">
    <citation type="journal article" date="2024" name="Plant">
        <title>Genomic evolution and insights into agronomic trait innovations of Sesamum species.</title>
        <authorList>
            <person name="Miao H."/>
            <person name="Wang L."/>
            <person name="Qu L."/>
            <person name="Liu H."/>
            <person name="Sun Y."/>
            <person name="Le M."/>
            <person name="Wang Q."/>
            <person name="Wei S."/>
            <person name="Zheng Y."/>
            <person name="Lin W."/>
            <person name="Duan Y."/>
            <person name="Cao H."/>
            <person name="Xiong S."/>
            <person name="Wang X."/>
            <person name="Wei L."/>
            <person name="Li C."/>
            <person name="Ma Q."/>
            <person name="Ju M."/>
            <person name="Zhao R."/>
            <person name="Li G."/>
            <person name="Mu C."/>
            <person name="Tian Q."/>
            <person name="Mei H."/>
            <person name="Zhang T."/>
            <person name="Gao T."/>
            <person name="Zhang H."/>
        </authorList>
    </citation>
    <scope>NUCLEOTIDE SEQUENCE</scope>
    <source>
        <strain evidence="3">K16</strain>
    </source>
</reference>
<keyword evidence="2" id="KW-1133">Transmembrane helix</keyword>
<evidence type="ECO:0000256" key="2">
    <source>
        <dbReference type="SAM" id="Phobius"/>
    </source>
</evidence>
<dbReference type="PANTHER" id="PTHR20961:SF108">
    <property type="entry name" value="GLYCOSYLTRANSFERASE"/>
    <property type="match status" value="1"/>
</dbReference>